<dbReference type="PROSITE" id="PS51257">
    <property type="entry name" value="PROKAR_LIPOPROTEIN"/>
    <property type="match status" value="1"/>
</dbReference>
<reference evidence="2" key="1">
    <citation type="journal article" date="2019" name="Int. J. Syst. Evol. Microbiol.">
        <title>The Global Catalogue of Microorganisms (GCM) 10K type strain sequencing project: providing services to taxonomists for standard genome sequencing and annotation.</title>
        <authorList>
            <consortium name="The Broad Institute Genomics Platform"/>
            <consortium name="The Broad Institute Genome Sequencing Center for Infectious Disease"/>
            <person name="Wu L."/>
            <person name="Ma J."/>
        </authorList>
    </citation>
    <scope>NUCLEOTIDE SEQUENCE [LARGE SCALE GENOMIC DNA]</scope>
    <source>
        <strain evidence="2">CCUG 62114</strain>
    </source>
</reference>
<evidence type="ECO:0000313" key="1">
    <source>
        <dbReference type="EMBL" id="MFD0964472.1"/>
    </source>
</evidence>
<proteinExistence type="predicted"/>
<accession>A0ABW3I4Q1</accession>
<gene>
    <name evidence="1" type="ORF">ACFQ1O_10695</name>
</gene>
<dbReference type="EMBL" id="JBHTJM010000009">
    <property type="protein sequence ID" value="MFD0964472.1"/>
    <property type="molecule type" value="Genomic_DNA"/>
</dbReference>
<name>A0ABW3I4Q1_9FLAO</name>
<sequence>MKRIQNLMCAILVIAFFFTSCEKDFNGIGSDILDQTNFEGGLQVDQSMLSVSTEQINFHSPQGNTIPFPVQTDNLSYNLLGYYHDPIYGNTTNTIVSQVKLNVYGIDFDPTSRLKKVVIAVPYYSTKTETDADGNGTYELDSIYGATEIKLSIHRSNYFLNEYAPGDNGDFDEAQKFYSNDASLLNGNLLEEIYSNDNFVPSEDERRIFEEDPEDPADPQVVERLSPRLWVEYNSDVPADAANLANFDWLLDPANASNLENESSFQNFYRGLYLKAESVNANAGTLMGLDLSQAYIDITYEYDVVTYPEDTNGDGVNNEDDDPVTTPTEGVVKMTFTGRNVTFFENDFNYNQQPDRLYLKGGEGSMAEIEILKGDHDNDGMTDLEELKEIAAAEDWLINEANMQFYVDNTMPHGSEPERIMLFNIDSNQVLLDYIFDATTDTNPNNVKIKHLGRLQRDASGNGVKYDISLTEHVHSLIKSDSTNVRLGLMLSNNISLLGSSEIKNTEASDGSSDLVLSSSVVSHRGTVLYNEDETDEDKKLKLKIYYTKRTE</sequence>
<dbReference type="RefSeq" id="WP_377716017.1">
    <property type="nucleotide sequence ID" value="NZ_JBHTJM010000009.1"/>
</dbReference>
<dbReference type="Proteomes" id="UP001596997">
    <property type="component" value="Unassembled WGS sequence"/>
</dbReference>
<dbReference type="Pfam" id="PF14092">
    <property type="entry name" value="DUF4270"/>
    <property type="match status" value="1"/>
</dbReference>
<comment type="caution">
    <text evidence="1">The sequence shown here is derived from an EMBL/GenBank/DDBJ whole genome shotgun (WGS) entry which is preliminary data.</text>
</comment>
<keyword evidence="2" id="KW-1185">Reference proteome</keyword>
<dbReference type="InterPro" id="IPR025366">
    <property type="entry name" value="DUF4270"/>
</dbReference>
<organism evidence="1 2">
    <name type="scientific">Pseudofulvibacter geojedonensis</name>
    <dbReference type="NCBI Taxonomy" id="1123758"/>
    <lineage>
        <taxon>Bacteria</taxon>
        <taxon>Pseudomonadati</taxon>
        <taxon>Bacteroidota</taxon>
        <taxon>Flavobacteriia</taxon>
        <taxon>Flavobacteriales</taxon>
        <taxon>Flavobacteriaceae</taxon>
        <taxon>Pseudofulvibacter</taxon>
    </lineage>
</organism>
<protein>
    <submittedName>
        <fullName evidence="1">DUF4270 domain-containing protein</fullName>
    </submittedName>
</protein>
<evidence type="ECO:0000313" key="2">
    <source>
        <dbReference type="Proteomes" id="UP001596997"/>
    </source>
</evidence>